<dbReference type="Gene3D" id="3.20.20.140">
    <property type="entry name" value="Metal-dependent hydrolases"/>
    <property type="match status" value="1"/>
</dbReference>
<reference evidence="2 3" key="1">
    <citation type="journal article" date="2020" name="ISME J.">
        <title>Comparative genomics reveals insights into cyanobacterial evolution and habitat adaptation.</title>
        <authorList>
            <person name="Chen M.Y."/>
            <person name="Teng W.K."/>
            <person name="Zhao L."/>
            <person name="Hu C.X."/>
            <person name="Zhou Y.K."/>
            <person name="Han B.P."/>
            <person name="Song L.R."/>
            <person name="Shu W.S."/>
        </authorList>
    </citation>
    <scope>NUCLEOTIDE SEQUENCE [LARGE SCALE GENOMIC DNA]</scope>
    <source>
        <strain evidence="2 3">FACHB-252</strain>
    </source>
</reference>
<dbReference type="Proteomes" id="UP000606396">
    <property type="component" value="Unassembled WGS sequence"/>
</dbReference>
<dbReference type="SUPFAM" id="SSF51556">
    <property type="entry name" value="Metallo-dependent hydrolases"/>
    <property type="match status" value="1"/>
</dbReference>
<dbReference type="EMBL" id="JACJTC010000015">
    <property type="protein sequence ID" value="MBD2613831.1"/>
    <property type="molecule type" value="Genomic_DNA"/>
</dbReference>
<protein>
    <submittedName>
        <fullName evidence="2">Amidohydrolase family protein</fullName>
    </submittedName>
</protein>
<dbReference type="SUPFAM" id="SSF51338">
    <property type="entry name" value="Composite domain of metallo-dependent hydrolases"/>
    <property type="match status" value="2"/>
</dbReference>
<organism evidence="2 3">
    <name type="scientific">Nostoc punctiforme FACHB-252</name>
    <dbReference type="NCBI Taxonomy" id="1357509"/>
    <lineage>
        <taxon>Bacteria</taxon>
        <taxon>Bacillati</taxon>
        <taxon>Cyanobacteriota</taxon>
        <taxon>Cyanophyceae</taxon>
        <taxon>Nostocales</taxon>
        <taxon>Nostocaceae</taxon>
        <taxon>Nostoc</taxon>
    </lineage>
</organism>
<dbReference type="InterPro" id="IPR057744">
    <property type="entry name" value="OTAase-like"/>
</dbReference>
<dbReference type="InterPro" id="IPR032466">
    <property type="entry name" value="Metal_Hydrolase"/>
</dbReference>
<accession>A0ABR8HES0</accession>
<name>A0ABR8HES0_NOSPU</name>
<dbReference type="CDD" id="cd01299">
    <property type="entry name" value="Met_dep_hydrolase_A"/>
    <property type="match status" value="1"/>
</dbReference>
<dbReference type="Pfam" id="PF01979">
    <property type="entry name" value="Amidohydro_1"/>
    <property type="match status" value="1"/>
</dbReference>
<dbReference type="InterPro" id="IPR051781">
    <property type="entry name" value="Metallo-dep_Hydrolase"/>
</dbReference>
<dbReference type="InterPro" id="IPR011059">
    <property type="entry name" value="Metal-dep_hydrolase_composite"/>
</dbReference>
<keyword evidence="3" id="KW-1185">Reference proteome</keyword>
<evidence type="ECO:0000313" key="3">
    <source>
        <dbReference type="Proteomes" id="UP000606396"/>
    </source>
</evidence>
<gene>
    <name evidence="2" type="ORF">H6G94_21545</name>
</gene>
<sequence length="498" mass="54679">MVGIVKVITIGIFLVTSILFPWSGFAQAEEVVPECESIQSQILINNVQIFDGESKDLIEKKNLLIVNNKINTISATLIDFIGRPERCRYPVNTEGLSKEEIAQKEAEPETEDEIKAREKTIDATDNQVLIPGLIDAHYHIMLSIIPQQTALTADIGYINYVAAKDAKDILMRGFTSVRDVGGPSFGLKRAIDEGMIVGPRIFPSGAFISQTGGHGDFRLPSLLPKALGDLTYEERIGLTAIADSPDEIRLRAREQLRQGASQLKVMAGGGVSSDYDPLDVTQYTKEEITAAVQAAKNWGTYVTVHAYTSDAVKQAIEAGVKCIEHGQLINENTVKILKDRDIWWSLQPFLMDEDANPKTGENLEKQKQVAEGTKNAYKWAKQYGVKTAFGTDNMFSAKNAKAQNRKLAKLVNDVNLKGTYTEADVLKMATADNGSLLQLSGLRSPYPGELGVVKKGALADLLLVNGNPLNDINLVTDPEKNFLVIIKDGKIYKNIINN</sequence>
<dbReference type="Gene3D" id="2.30.40.10">
    <property type="entry name" value="Urease, subunit C, domain 1"/>
    <property type="match status" value="1"/>
</dbReference>
<evidence type="ECO:0000313" key="2">
    <source>
        <dbReference type="EMBL" id="MBD2613831.1"/>
    </source>
</evidence>
<evidence type="ECO:0000259" key="1">
    <source>
        <dbReference type="Pfam" id="PF01979"/>
    </source>
</evidence>
<dbReference type="PANTHER" id="PTHR43135:SF3">
    <property type="entry name" value="ALPHA-D-RIBOSE 1-METHYLPHOSPHONATE 5-TRIPHOSPHATE DIPHOSPHATASE"/>
    <property type="match status" value="1"/>
</dbReference>
<comment type="caution">
    <text evidence="2">The sequence shown here is derived from an EMBL/GenBank/DDBJ whole genome shotgun (WGS) entry which is preliminary data.</text>
</comment>
<proteinExistence type="predicted"/>
<feature type="domain" description="Amidohydrolase-related" evidence="1">
    <location>
        <begin position="128"/>
        <end position="490"/>
    </location>
</feature>
<dbReference type="InterPro" id="IPR006680">
    <property type="entry name" value="Amidohydro-rel"/>
</dbReference>
<dbReference type="PANTHER" id="PTHR43135">
    <property type="entry name" value="ALPHA-D-RIBOSE 1-METHYLPHOSPHONATE 5-TRIPHOSPHATE DIPHOSPHATASE"/>
    <property type="match status" value="1"/>
</dbReference>